<organism evidence="1">
    <name type="scientific">marine sediment metagenome</name>
    <dbReference type="NCBI Taxonomy" id="412755"/>
    <lineage>
        <taxon>unclassified sequences</taxon>
        <taxon>metagenomes</taxon>
        <taxon>ecological metagenomes</taxon>
    </lineage>
</organism>
<comment type="caution">
    <text evidence="1">The sequence shown here is derived from an EMBL/GenBank/DDBJ whole genome shotgun (WGS) entry which is preliminary data.</text>
</comment>
<reference evidence="1" key="1">
    <citation type="journal article" date="2014" name="Front. Microbiol.">
        <title>High frequency of phylogenetically diverse reductive dehalogenase-homologous genes in deep subseafloor sedimentary metagenomes.</title>
        <authorList>
            <person name="Kawai M."/>
            <person name="Futagami T."/>
            <person name="Toyoda A."/>
            <person name="Takaki Y."/>
            <person name="Nishi S."/>
            <person name="Hori S."/>
            <person name="Arai W."/>
            <person name="Tsubouchi T."/>
            <person name="Morono Y."/>
            <person name="Uchiyama I."/>
            <person name="Ito T."/>
            <person name="Fujiyama A."/>
            <person name="Inagaki F."/>
            <person name="Takami H."/>
        </authorList>
    </citation>
    <scope>NUCLEOTIDE SEQUENCE</scope>
    <source>
        <strain evidence="1">Expedition CK06-06</strain>
    </source>
</reference>
<dbReference type="AlphaFoldDB" id="X1V1L0"/>
<evidence type="ECO:0000313" key="1">
    <source>
        <dbReference type="EMBL" id="GAJ09722.1"/>
    </source>
</evidence>
<name>X1V1L0_9ZZZZ</name>
<feature type="non-terminal residue" evidence="1">
    <location>
        <position position="74"/>
    </location>
</feature>
<dbReference type="EMBL" id="BARW01034752">
    <property type="protein sequence ID" value="GAJ09722.1"/>
    <property type="molecule type" value="Genomic_DNA"/>
</dbReference>
<gene>
    <name evidence="1" type="ORF">S12H4_54373</name>
</gene>
<proteinExistence type="predicted"/>
<accession>X1V1L0</accession>
<protein>
    <submittedName>
        <fullName evidence="1">Uncharacterized protein</fullName>
    </submittedName>
</protein>
<sequence>MKISVFTVITPEFTPEEVVKRLAHLRYEGVEWRVVTVLKENEQETSFWKGNKCTLSLETLEEKADYIKGITEAV</sequence>